<feature type="region of interest" description="Disordered" evidence="1">
    <location>
        <begin position="69"/>
        <end position="325"/>
    </location>
</feature>
<evidence type="ECO:0000256" key="1">
    <source>
        <dbReference type="SAM" id="MobiDB-lite"/>
    </source>
</evidence>
<organism evidence="2 3">
    <name type="scientific">Neoarthrinium moseri</name>
    <dbReference type="NCBI Taxonomy" id="1658444"/>
    <lineage>
        <taxon>Eukaryota</taxon>
        <taxon>Fungi</taxon>
        <taxon>Dikarya</taxon>
        <taxon>Ascomycota</taxon>
        <taxon>Pezizomycotina</taxon>
        <taxon>Sordariomycetes</taxon>
        <taxon>Xylariomycetidae</taxon>
        <taxon>Amphisphaeriales</taxon>
        <taxon>Apiosporaceae</taxon>
        <taxon>Neoarthrinium</taxon>
    </lineage>
</organism>
<gene>
    <name evidence="2" type="ORF">JX265_005214</name>
</gene>
<keyword evidence="3" id="KW-1185">Reference proteome</keyword>
<accession>A0A9Q0AN40</accession>
<feature type="compositionally biased region" description="Basic residues" evidence="1">
    <location>
        <begin position="316"/>
        <end position="325"/>
    </location>
</feature>
<feature type="compositionally biased region" description="Acidic residues" evidence="1">
    <location>
        <begin position="198"/>
        <end position="215"/>
    </location>
</feature>
<evidence type="ECO:0000313" key="3">
    <source>
        <dbReference type="Proteomes" id="UP000829685"/>
    </source>
</evidence>
<dbReference type="AlphaFoldDB" id="A0A9Q0AN40"/>
<feature type="compositionally biased region" description="Basic residues" evidence="1">
    <location>
        <begin position="242"/>
        <end position="253"/>
    </location>
</feature>
<reference evidence="2" key="1">
    <citation type="submission" date="2021-03" db="EMBL/GenBank/DDBJ databases">
        <title>Revisited historic fungal species revealed as producer of novel bioactive compounds through whole genome sequencing and comparative genomics.</title>
        <authorList>
            <person name="Vignolle G.A."/>
            <person name="Hochenegger N."/>
            <person name="Mach R.L."/>
            <person name="Mach-Aigner A.R."/>
            <person name="Javad Rahimi M."/>
            <person name="Salim K.A."/>
            <person name="Chan C.M."/>
            <person name="Lim L.B.L."/>
            <person name="Cai F."/>
            <person name="Druzhinina I.S."/>
            <person name="U'Ren J.M."/>
            <person name="Derntl C."/>
        </authorList>
    </citation>
    <scope>NUCLEOTIDE SEQUENCE</scope>
    <source>
        <strain evidence="2">TUCIM 5799</strain>
    </source>
</reference>
<proteinExistence type="predicted"/>
<comment type="caution">
    <text evidence="2">The sequence shown here is derived from an EMBL/GenBank/DDBJ whole genome shotgun (WGS) entry which is preliminary data.</text>
</comment>
<feature type="compositionally biased region" description="Basic residues" evidence="1">
    <location>
        <begin position="86"/>
        <end position="100"/>
    </location>
</feature>
<evidence type="ECO:0000313" key="2">
    <source>
        <dbReference type="EMBL" id="KAI1873592.1"/>
    </source>
</evidence>
<protein>
    <submittedName>
        <fullName evidence="2">Uncharacterized protein</fullName>
    </submittedName>
</protein>
<sequence length="325" mass="36387">MQRRRGPGPERVEENDLWLPFWKHMSAEQLRERRGMFDGWMSHWRQGLSDDAEGREMEQALEEQVEAMRNSINNRLAELERDGSRRRQHTRPGRPPKRARSSPADDLPPPKKRKVPTGSKTAPVDITSDGDSGDDGEDTDKQPPPAVKTTKTARAPISKRVPNATGPRSVPAPHPLARPVRRGMPSNGRQPRVSVEESSSDESSDESDDLDDIEAIEPYNMKALRAPAPPRAHMPQSSTGRRPAHGTVKKRRFIYSDQETTDEELSDEDTDDEDMNDVTGEDSEDSESAPPQRSFIPGAVRMKPSATRAVPNVAHKPVRGPIRRK</sequence>
<dbReference type="Proteomes" id="UP000829685">
    <property type="component" value="Unassembled WGS sequence"/>
</dbReference>
<feature type="compositionally biased region" description="Acidic residues" evidence="1">
    <location>
        <begin position="259"/>
        <end position="287"/>
    </location>
</feature>
<dbReference type="EMBL" id="JAFIMR010000010">
    <property type="protein sequence ID" value="KAI1873592.1"/>
    <property type="molecule type" value="Genomic_DNA"/>
</dbReference>
<name>A0A9Q0AN40_9PEZI</name>